<accession>N9P0Q3</accession>
<gene>
    <name evidence="2" type="ORF">F897_00182</name>
</gene>
<dbReference type="HOGENOM" id="CLU_851595_0_0_6"/>
<dbReference type="Proteomes" id="UP000013101">
    <property type="component" value="Unassembled WGS sequence"/>
</dbReference>
<evidence type="ECO:0000313" key="2">
    <source>
        <dbReference type="EMBL" id="ENX11341.1"/>
    </source>
</evidence>
<proteinExistence type="predicted"/>
<reference evidence="2 3" key="1">
    <citation type="submission" date="2013-02" db="EMBL/GenBank/DDBJ databases">
        <title>The Genome Sequence of Acinetobacter sp. NIPH 2171.</title>
        <authorList>
            <consortium name="The Broad Institute Genome Sequencing Platform"/>
            <consortium name="The Broad Institute Genome Sequencing Center for Infectious Disease"/>
            <person name="Cerqueira G."/>
            <person name="Feldgarden M."/>
            <person name="Courvalin P."/>
            <person name="Perichon B."/>
            <person name="Grillot-Courvalin C."/>
            <person name="Clermont D."/>
            <person name="Rocha E."/>
            <person name="Yoon E.-J."/>
            <person name="Nemec A."/>
            <person name="Walker B."/>
            <person name="Young S.K."/>
            <person name="Zeng Q."/>
            <person name="Gargeya S."/>
            <person name="Fitzgerald M."/>
            <person name="Haas B."/>
            <person name="Abouelleil A."/>
            <person name="Alvarado L."/>
            <person name="Arachchi H.M."/>
            <person name="Berlin A.M."/>
            <person name="Chapman S.B."/>
            <person name="Dewar J."/>
            <person name="Goldberg J."/>
            <person name="Griggs A."/>
            <person name="Gujja S."/>
            <person name="Hansen M."/>
            <person name="Howarth C."/>
            <person name="Imamovic A."/>
            <person name="Larimer J."/>
            <person name="McCowan C."/>
            <person name="Murphy C."/>
            <person name="Neiman D."/>
            <person name="Pearson M."/>
            <person name="Priest M."/>
            <person name="Roberts A."/>
            <person name="Saif S."/>
            <person name="Shea T."/>
            <person name="Sisk P."/>
            <person name="Sykes S."/>
            <person name="Wortman J."/>
            <person name="Nusbaum C."/>
            <person name="Birren B."/>
        </authorList>
    </citation>
    <scope>NUCLEOTIDE SEQUENCE [LARGE SCALE GENOMIC DNA]</scope>
    <source>
        <strain evidence="2 3">NIPH 2171</strain>
    </source>
</reference>
<dbReference type="EMBL" id="APRS01000002">
    <property type="protein sequence ID" value="ENX11341.1"/>
    <property type="molecule type" value="Genomic_DNA"/>
</dbReference>
<name>N9P0Q3_9GAMM</name>
<dbReference type="AlphaFoldDB" id="N9P0Q3"/>
<dbReference type="STRING" id="70346.F897_00182"/>
<dbReference type="InterPro" id="IPR041494">
    <property type="entry name" value="PIN7"/>
</dbReference>
<evidence type="ECO:0000313" key="3">
    <source>
        <dbReference type="Proteomes" id="UP000013101"/>
    </source>
</evidence>
<dbReference type="Pfam" id="PF18475">
    <property type="entry name" value="PIN7"/>
    <property type="match status" value="1"/>
</dbReference>
<evidence type="ECO:0000259" key="1">
    <source>
        <dbReference type="Pfam" id="PF18475"/>
    </source>
</evidence>
<feature type="domain" description="PIN-like" evidence="1">
    <location>
        <begin position="6"/>
        <end position="107"/>
    </location>
</feature>
<dbReference type="OrthoDB" id="9791898at2"/>
<dbReference type="RefSeq" id="WP_005232315.1">
    <property type="nucleotide sequence ID" value="NZ_CP083658.1"/>
</dbReference>
<protein>
    <recommendedName>
        <fullName evidence="1">PIN-like domain-containing protein</fullName>
    </recommendedName>
</protein>
<sequence length="300" mass="34310">MKKILLLDIENLPKTETELLQYLAQYQYVYLVYAKTPMGFSLDGVVRLAPAISAGKLKVLKMSKIGKDAADFGLCFIAGQLSTQYKSSEVCFEIMSNDFSMEYVADLLKIAKFQAKVISAKPLVNPNIAQQIKAEIDIQKLIFQYCSNLVRSNFSKPAKVESLINSLKANLKVEEKCAQLLVDELIRIKIIKNQSSKLQYQTAAIEKFYKQHLATVETVETVETQDEVTERKLSHLRLRLMPYLNVVAERRPKFIASFEVLLERCVPKEEVRESFNLLIKHQLIQLNKREIIYSPQLLGN</sequence>
<organism evidence="2 3">
    <name type="scientific">Acinetobacter variabilis</name>
    <dbReference type="NCBI Taxonomy" id="70346"/>
    <lineage>
        <taxon>Bacteria</taxon>
        <taxon>Pseudomonadati</taxon>
        <taxon>Pseudomonadota</taxon>
        <taxon>Gammaproteobacteria</taxon>
        <taxon>Moraxellales</taxon>
        <taxon>Moraxellaceae</taxon>
        <taxon>Acinetobacter</taxon>
    </lineage>
</organism>
<comment type="caution">
    <text evidence="2">The sequence shown here is derived from an EMBL/GenBank/DDBJ whole genome shotgun (WGS) entry which is preliminary data.</text>
</comment>
<dbReference type="PATRIC" id="fig|1217693.3.peg.175"/>